<reference evidence="2" key="1">
    <citation type="submission" date="2015-04" db="EMBL/GenBank/DDBJ databases">
        <authorList>
            <person name="Wilson R.K."/>
            <person name="Warren W."/>
            <person name="Dotson E."/>
            <person name="Oliveira P.L."/>
        </authorList>
    </citation>
    <scope>NUCLEOTIDE SEQUENCE</scope>
</reference>
<dbReference type="EnsemblMetazoa" id="RPRC011438-RA">
    <property type="protein sequence ID" value="RPRC011438-PA"/>
    <property type="gene ID" value="RPRC011438"/>
</dbReference>
<dbReference type="EnsemblMetazoa" id="RPRC006696-RA">
    <property type="protein sequence ID" value="RPRC006696-PA"/>
    <property type="gene ID" value="RPRC006696"/>
</dbReference>
<sequence>GISLNNGTCPHVLLSYRGYMTTVPPNALHYNLS</sequence>
<dbReference type="EMBL" id="ACPB03030825">
    <property type="status" value="NOT_ANNOTATED_CDS"/>
    <property type="molecule type" value="Genomic_DNA"/>
</dbReference>
<keyword evidence="2" id="KW-1185">Reference proteome</keyword>
<evidence type="ECO:0000313" key="1">
    <source>
        <dbReference type="EnsemblMetazoa" id="RPRC006696-PA"/>
    </source>
</evidence>
<accession>T1HRM6</accession>
<proteinExistence type="predicted"/>
<dbReference type="Proteomes" id="UP000015103">
    <property type="component" value="Unassembled WGS sequence"/>
</dbReference>
<dbReference type="HOGENOM" id="CLU_3387266_0_0_1"/>
<organism evidence="1 2">
    <name type="scientific">Rhodnius prolixus</name>
    <name type="common">Triatomid bug</name>
    <dbReference type="NCBI Taxonomy" id="13249"/>
    <lineage>
        <taxon>Eukaryota</taxon>
        <taxon>Metazoa</taxon>
        <taxon>Ecdysozoa</taxon>
        <taxon>Arthropoda</taxon>
        <taxon>Hexapoda</taxon>
        <taxon>Insecta</taxon>
        <taxon>Pterygota</taxon>
        <taxon>Neoptera</taxon>
        <taxon>Paraneoptera</taxon>
        <taxon>Hemiptera</taxon>
        <taxon>Heteroptera</taxon>
        <taxon>Panheteroptera</taxon>
        <taxon>Cimicomorpha</taxon>
        <taxon>Reduviidae</taxon>
        <taxon>Triatominae</taxon>
        <taxon>Rhodnius</taxon>
    </lineage>
</organism>
<dbReference type="VEuPathDB" id="VectorBase:RPRC006696"/>
<name>T1HRM6_RHOPR</name>
<dbReference type="EMBL" id="ACPB03045940">
    <property type="status" value="NOT_ANNOTATED_CDS"/>
    <property type="molecule type" value="Genomic_DNA"/>
</dbReference>
<dbReference type="VEuPathDB" id="VectorBase:RPRC011438"/>
<reference evidence="1" key="2">
    <citation type="submission" date="2015-05" db="UniProtKB">
        <authorList>
            <consortium name="EnsemblMetazoa"/>
        </authorList>
    </citation>
    <scope>IDENTIFICATION</scope>
</reference>
<protein>
    <submittedName>
        <fullName evidence="1">Uncharacterized protein</fullName>
    </submittedName>
</protein>
<dbReference type="AlphaFoldDB" id="T1HRM6"/>
<dbReference type="InParanoid" id="T1HRM6"/>
<evidence type="ECO:0000313" key="2">
    <source>
        <dbReference type="Proteomes" id="UP000015103"/>
    </source>
</evidence>